<feature type="transmembrane region" description="Helical" evidence="8">
    <location>
        <begin position="427"/>
        <end position="447"/>
    </location>
</feature>
<gene>
    <name evidence="10" type="ORF">SAMN04489793_1025</name>
</gene>
<keyword evidence="10" id="KW-0012">Acyltransferase</keyword>
<feature type="transmembrane region" description="Helical" evidence="8">
    <location>
        <begin position="246"/>
        <end position="267"/>
    </location>
</feature>
<evidence type="ECO:0000256" key="2">
    <source>
        <dbReference type="ARBA" id="ARBA00007400"/>
    </source>
</evidence>
<comment type="similarity">
    <text evidence="2">Belongs to the acyltransferase 3 family.</text>
</comment>
<feature type="transmembrane region" description="Helical" evidence="8">
    <location>
        <begin position="86"/>
        <end position="104"/>
    </location>
</feature>
<dbReference type="STRING" id="57704.SAMN04489793_1025"/>
<organism evidence="10 11">
    <name type="scientific">Tsukamurella tyrosinosolvens</name>
    <dbReference type="NCBI Taxonomy" id="57704"/>
    <lineage>
        <taxon>Bacteria</taxon>
        <taxon>Bacillati</taxon>
        <taxon>Actinomycetota</taxon>
        <taxon>Actinomycetes</taxon>
        <taxon>Mycobacteriales</taxon>
        <taxon>Tsukamurellaceae</taxon>
        <taxon>Tsukamurella</taxon>
    </lineage>
</organism>
<evidence type="ECO:0000256" key="4">
    <source>
        <dbReference type="ARBA" id="ARBA00022692"/>
    </source>
</evidence>
<name>A0A1H4N0M5_TSUTY</name>
<accession>A0A1H4N0M5</accession>
<feature type="transmembrane region" description="Helical" evidence="8">
    <location>
        <begin position="210"/>
        <end position="226"/>
    </location>
</feature>
<dbReference type="GO" id="GO:0009246">
    <property type="term" value="P:enterobacterial common antigen biosynthetic process"/>
    <property type="evidence" value="ECO:0007669"/>
    <property type="project" value="TreeGrafter"/>
</dbReference>
<comment type="subcellular location">
    <subcellularLocation>
        <location evidence="1">Cell membrane</location>
        <topology evidence="1">Multi-pass membrane protein</topology>
    </subcellularLocation>
</comment>
<evidence type="ECO:0000256" key="7">
    <source>
        <dbReference type="SAM" id="MobiDB-lite"/>
    </source>
</evidence>
<reference evidence="11" key="1">
    <citation type="submission" date="2016-10" db="EMBL/GenBank/DDBJ databases">
        <authorList>
            <person name="Varghese N."/>
            <person name="Submissions S."/>
        </authorList>
    </citation>
    <scope>NUCLEOTIDE SEQUENCE [LARGE SCALE GENOMIC DNA]</scope>
    <source>
        <strain evidence="11">DSM 44234</strain>
    </source>
</reference>
<dbReference type="EMBL" id="FNSA01000003">
    <property type="protein sequence ID" value="SEB88773.1"/>
    <property type="molecule type" value="Genomic_DNA"/>
</dbReference>
<dbReference type="GO" id="GO:0016413">
    <property type="term" value="F:O-acetyltransferase activity"/>
    <property type="evidence" value="ECO:0007669"/>
    <property type="project" value="TreeGrafter"/>
</dbReference>
<evidence type="ECO:0000313" key="11">
    <source>
        <dbReference type="Proteomes" id="UP000182241"/>
    </source>
</evidence>
<dbReference type="InterPro" id="IPR002656">
    <property type="entry name" value="Acyl_transf_3_dom"/>
</dbReference>
<proteinExistence type="inferred from homology"/>
<dbReference type="PANTHER" id="PTHR40074:SF2">
    <property type="entry name" value="O-ACETYLTRANSFERASE WECH"/>
    <property type="match status" value="1"/>
</dbReference>
<evidence type="ECO:0000256" key="3">
    <source>
        <dbReference type="ARBA" id="ARBA00022475"/>
    </source>
</evidence>
<keyword evidence="3" id="KW-1003">Cell membrane</keyword>
<evidence type="ECO:0000256" key="5">
    <source>
        <dbReference type="ARBA" id="ARBA00022989"/>
    </source>
</evidence>
<evidence type="ECO:0000313" key="10">
    <source>
        <dbReference type="EMBL" id="SEB88773.1"/>
    </source>
</evidence>
<feature type="transmembrane region" description="Helical" evidence="8">
    <location>
        <begin position="124"/>
        <end position="144"/>
    </location>
</feature>
<evidence type="ECO:0000256" key="8">
    <source>
        <dbReference type="SAM" id="Phobius"/>
    </source>
</evidence>
<feature type="transmembrane region" description="Helical" evidence="8">
    <location>
        <begin position="177"/>
        <end position="198"/>
    </location>
</feature>
<evidence type="ECO:0000256" key="6">
    <source>
        <dbReference type="ARBA" id="ARBA00023136"/>
    </source>
</evidence>
<keyword evidence="11" id="KW-1185">Reference proteome</keyword>
<keyword evidence="6 8" id="KW-0472">Membrane</keyword>
<feature type="transmembrane region" description="Helical" evidence="8">
    <location>
        <begin position="279"/>
        <end position="298"/>
    </location>
</feature>
<feature type="transmembrane region" description="Helical" evidence="8">
    <location>
        <begin position="453"/>
        <end position="470"/>
    </location>
</feature>
<feature type="region of interest" description="Disordered" evidence="7">
    <location>
        <begin position="1"/>
        <end position="42"/>
    </location>
</feature>
<sequence length="488" mass="55041">MGVDQTMSERGVEPTPEPVAVTPAPEQPAPASAPAAAAPSKPKRAGGHLYELDIVRIVTFAGVIFDHCVSGTTFPFSVASNAIQTIFHYTRNAFFALTGFVLVYQYRDRKLDPIDFWRRRYKAVGLPFLTWSVFYWLYHMYVMWPPAFSNVTRTFETWESTKAALKVLAYDLFTGDAWYHLYFVFVTMQVYLIFPFLLKFLRWTMGYHKYLLAASFVFHLILLHYMTTARPEMFNYGLLAKLWNHLPATIFPYQFFTLLGCVAAMHIEEVRAWFSRFRGRVITIAIGVVIVTLIAYGYKTSMVGMFPTDAANVFRPYAAVMFVMIILALYAAGTYWSDYRTAGSFWDKFLKTASDRSFGIFLVHAFALQELAPTIQRFRFDVYAPILTIGTFIVTAFFTVAISEVLRRTPVSLWTTGRKMIPMAKQSRNVSIGIGVAMIVIGALFYWPLDVPAGAVSVTLGAVLLLWQALGRTVFAGPAGARPAVVTS</sequence>
<evidence type="ECO:0000259" key="9">
    <source>
        <dbReference type="Pfam" id="PF01757"/>
    </source>
</evidence>
<dbReference type="GO" id="GO:0005886">
    <property type="term" value="C:plasma membrane"/>
    <property type="evidence" value="ECO:0007669"/>
    <property type="project" value="UniProtKB-SubCell"/>
</dbReference>
<evidence type="ECO:0000256" key="1">
    <source>
        <dbReference type="ARBA" id="ARBA00004651"/>
    </source>
</evidence>
<feature type="transmembrane region" description="Helical" evidence="8">
    <location>
        <begin position="382"/>
        <end position="406"/>
    </location>
</feature>
<keyword evidence="10" id="KW-0808">Transferase</keyword>
<feature type="transmembrane region" description="Helical" evidence="8">
    <location>
        <begin position="318"/>
        <end position="337"/>
    </location>
</feature>
<feature type="compositionally biased region" description="Low complexity" evidence="7">
    <location>
        <begin position="18"/>
        <end position="40"/>
    </location>
</feature>
<dbReference type="Proteomes" id="UP000182241">
    <property type="component" value="Unassembled WGS sequence"/>
</dbReference>
<protein>
    <submittedName>
        <fullName evidence="10">Surface polysaccharide O-acyltransferase, integral membrane enzyme</fullName>
    </submittedName>
</protein>
<dbReference type="PANTHER" id="PTHR40074">
    <property type="entry name" value="O-ACETYLTRANSFERASE WECH"/>
    <property type="match status" value="1"/>
</dbReference>
<dbReference type="Pfam" id="PF01757">
    <property type="entry name" value="Acyl_transf_3"/>
    <property type="match status" value="1"/>
</dbReference>
<feature type="domain" description="Acyltransferase 3" evidence="9">
    <location>
        <begin position="50"/>
        <end position="403"/>
    </location>
</feature>
<keyword evidence="4 8" id="KW-0812">Transmembrane</keyword>
<feature type="transmembrane region" description="Helical" evidence="8">
    <location>
        <begin position="358"/>
        <end position="376"/>
    </location>
</feature>
<keyword evidence="5 8" id="KW-1133">Transmembrane helix</keyword>
<dbReference type="AlphaFoldDB" id="A0A1H4N0M5"/>